<feature type="compositionally biased region" description="Basic residues" evidence="1">
    <location>
        <begin position="68"/>
        <end position="77"/>
    </location>
</feature>
<feature type="compositionally biased region" description="Basic and acidic residues" evidence="1">
    <location>
        <begin position="44"/>
        <end position="67"/>
    </location>
</feature>
<dbReference type="AlphaFoldDB" id="W7IHN9"/>
<name>W7IHN9_9PSEU</name>
<organism evidence="2 3">
    <name type="scientific">Actinokineospora spheciospongiae</name>
    <dbReference type="NCBI Taxonomy" id="909613"/>
    <lineage>
        <taxon>Bacteria</taxon>
        <taxon>Bacillati</taxon>
        <taxon>Actinomycetota</taxon>
        <taxon>Actinomycetes</taxon>
        <taxon>Pseudonocardiales</taxon>
        <taxon>Pseudonocardiaceae</taxon>
        <taxon>Actinokineospora</taxon>
    </lineage>
</organism>
<feature type="region of interest" description="Disordered" evidence="1">
    <location>
        <begin position="38"/>
        <end position="77"/>
    </location>
</feature>
<comment type="caution">
    <text evidence="2">The sequence shown here is derived from an EMBL/GenBank/DDBJ whole genome shotgun (WGS) entry which is preliminary data.</text>
</comment>
<dbReference type="RefSeq" id="WP_035286449.1">
    <property type="nucleotide sequence ID" value="NZ_AYXG01000184.1"/>
</dbReference>
<reference evidence="2 3" key="1">
    <citation type="journal article" date="2014" name="Genome Announc.">
        <title>Draft Genome Sequence of the Antitrypanosomally Active Sponge-Associated Bacterium Actinokineospora sp. Strain EG49.</title>
        <authorList>
            <person name="Harjes J."/>
            <person name="Ryu T."/>
            <person name="Abdelmohsen U.R."/>
            <person name="Moitinho-Silva L."/>
            <person name="Horn H."/>
            <person name="Ravasi T."/>
            <person name="Hentschel U."/>
        </authorList>
    </citation>
    <scope>NUCLEOTIDE SEQUENCE [LARGE SCALE GENOMIC DNA]</scope>
    <source>
        <strain evidence="2 3">EG49</strain>
    </source>
</reference>
<accession>W7IHN9</accession>
<proteinExistence type="predicted"/>
<dbReference type="Proteomes" id="UP000019277">
    <property type="component" value="Unassembled WGS sequence"/>
</dbReference>
<protein>
    <submittedName>
        <fullName evidence="2">Uncharacterized protein</fullName>
    </submittedName>
</protein>
<keyword evidence="3" id="KW-1185">Reference proteome</keyword>
<dbReference type="EMBL" id="AYXG01000184">
    <property type="protein sequence ID" value="EWC59848.1"/>
    <property type="molecule type" value="Genomic_DNA"/>
</dbReference>
<dbReference type="STRING" id="909613.UO65_4851"/>
<evidence type="ECO:0000256" key="1">
    <source>
        <dbReference type="SAM" id="MobiDB-lite"/>
    </source>
</evidence>
<gene>
    <name evidence="2" type="ORF">UO65_4851</name>
</gene>
<evidence type="ECO:0000313" key="2">
    <source>
        <dbReference type="EMBL" id="EWC59848.1"/>
    </source>
</evidence>
<evidence type="ECO:0000313" key="3">
    <source>
        <dbReference type="Proteomes" id="UP000019277"/>
    </source>
</evidence>
<sequence>MVASLRSVLDFLGPENLHDEDGVTGPHLITHDAGMALRAQRTGLETKRLTDPVERDPDPNKTPEPKRSNRHRPAPRS</sequence>